<protein>
    <submittedName>
        <fullName evidence="3">Uncharacterized protein</fullName>
    </submittedName>
</protein>
<feature type="transmembrane region" description="Helical" evidence="2">
    <location>
        <begin position="469"/>
        <end position="492"/>
    </location>
</feature>
<evidence type="ECO:0000256" key="1">
    <source>
        <dbReference type="SAM" id="MobiDB-lite"/>
    </source>
</evidence>
<keyword evidence="2" id="KW-0472">Membrane</keyword>
<dbReference type="OrthoDB" id="6193531at2759"/>
<feature type="compositionally biased region" description="Polar residues" evidence="1">
    <location>
        <begin position="445"/>
        <end position="461"/>
    </location>
</feature>
<name>A0A6J8E334_MYTCO</name>
<dbReference type="Proteomes" id="UP000507470">
    <property type="component" value="Unassembled WGS sequence"/>
</dbReference>
<keyword evidence="2" id="KW-0812">Transmembrane</keyword>
<evidence type="ECO:0000256" key="2">
    <source>
        <dbReference type="SAM" id="Phobius"/>
    </source>
</evidence>
<dbReference type="EMBL" id="CACVKT020008264">
    <property type="protein sequence ID" value="CAC5413915.1"/>
    <property type="molecule type" value="Genomic_DNA"/>
</dbReference>
<feature type="region of interest" description="Disordered" evidence="1">
    <location>
        <begin position="424"/>
        <end position="461"/>
    </location>
</feature>
<keyword evidence="2" id="KW-1133">Transmembrane helix</keyword>
<keyword evidence="4" id="KW-1185">Reference proteome</keyword>
<evidence type="ECO:0000313" key="3">
    <source>
        <dbReference type="EMBL" id="CAC5413915.1"/>
    </source>
</evidence>
<feature type="compositionally biased region" description="Polar residues" evidence="1">
    <location>
        <begin position="424"/>
        <end position="436"/>
    </location>
</feature>
<proteinExistence type="predicted"/>
<organism evidence="3 4">
    <name type="scientific">Mytilus coruscus</name>
    <name type="common">Sea mussel</name>
    <dbReference type="NCBI Taxonomy" id="42192"/>
    <lineage>
        <taxon>Eukaryota</taxon>
        <taxon>Metazoa</taxon>
        <taxon>Spiralia</taxon>
        <taxon>Lophotrochozoa</taxon>
        <taxon>Mollusca</taxon>
        <taxon>Bivalvia</taxon>
        <taxon>Autobranchia</taxon>
        <taxon>Pteriomorphia</taxon>
        <taxon>Mytilida</taxon>
        <taxon>Mytiloidea</taxon>
        <taxon>Mytilidae</taxon>
        <taxon>Mytilinae</taxon>
        <taxon>Mytilus</taxon>
    </lineage>
</organism>
<reference evidence="3 4" key="1">
    <citation type="submission" date="2020-06" db="EMBL/GenBank/DDBJ databases">
        <authorList>
            <person name="Li R."/>
            <person name="Bekaert M."/>
        </authorList>
    </citation>
    <scope>NUCLEOTIDE SEQUENCE [LARGE SCALE GENOMIC DNA]</scope>
    <source>
        <strain evidence="4">wild</strain>
    </source>
</reference>
<sequence>MFGLKTLLRGNVYIDAHSFYNDTKFLPLFMSINSSNSLCPEKYFLNDVVYETADKNNTSGDFINQCNVAINQRPDTPAKGHEQRSDGDELVDSSGPCLNKYMNIAIEICCNNCSERKTYKVTADPFKVTTFDIEENCTHYHISQLKWVSGFKDEDELYWNACQEAKDISHCNVTCFSNSTCFVNMTCIKQMDIRCFISKYFRTVYQCIEGKKMDPFFAEVAFSGEYAVNISCENQSFISINSVSLKDINHSCREKSDNSICKVNADEILAVYTSCNMSVNCIQTFPLTSSCARIKEHAFYEIIYNCTKPNSEVMPNKTECKSVNATHSFSCSRGHFIQNDSLRIQLYPSYVNECLQVNGIDIPRPVCNGTNMSNMRDCQINLFKFGLNHSCVEVKTKLIKIEYNCIKGSPDIIGSVNPVNPLDGTTISSQAQSSTPKHNEDPSDMKTNTVPTQGTKTTNEKVNGNEVSIGAVVGGIIGALVLAVCVVIVLYCRRRSRMMTNKRNARIKRTLIRQDSIKGYTGIQMIAYPVDSFAQVAGSSRHFNDKYKDISGHFDTENQEEHTINPSKRLDNKDINNEIGNIGNAYTLAKPIFNDPHLSNLKIEMADTDNGYTMAKRISKENTNPNDIQYGYHLVTSNNYEDSLEGVYNQTNNERHENNTNVYDRAIDSTYDTAHGTKQHMGDEGNAYDHFTGPKTTDNYELVTRKNIVVSDDTYGVN</sequence>
<gene>
    <name evidence="3" type="ORF">MCOR_46769</name>
</gene>
<dbReference type="AlphaFoldDB" id="A0A6J8E334"/>
<evidence type="ECO:0000313" key="4">
    <source>
        <dbReference type="Proteomes" id="UP000507470"/>
    </source>
</evidence>
<accession>A0A6J8E334</accession>